<gene>
    <name evidence="3" type="ORF">LOTGIDRAFT_229539</name>
</gene>
<organism evidence="3 4">
    <name type="scientific">Lottia gigantea</name>
    <name type="common">Giant owl limpet</name>
    <dbReference type="NCBI Taxonomy" id="225164"/>
    <lineage>
        <taxon>Eukaryota</taxon>
        <taxon>Metazoa</taxon>
        <taxon>Spiralia</taxon>
        <taxon>Lophotrochozoa</taxon>
        <taxon>Mollusca</taxon>
        <taxon>Gastropoda</taxon>
        <taxon>Patellogastropoda</taxon>
        <taxon>Lottioidea</taxon>
        <taxon>Lottiidae</taxon>
        <taxon>Lottia</taxon>
    </lineage>
</organism>
<evidence type="ECO:0000313" key="3">
    <source>
        <dbReference type="EMBL" id="ESO83982.1"/>
    </source>
</evidence>
<dbReference type="HOGENOM" id="CLU_068699_2_0_1"/>
<dbReference type="EMBL" id="KB203566">
    <property type="protein sequence ID" value="ESO83982.1"/>
    <property type="molecule type" value="Genomic_DNA"/>
</dbReference>
<dbReference type="Pfam" id="PF04832">
    <property type="entry name" value="SOUL"/>
    <property type="match status" value="1"/>
</dbReference>
<feature type="signal peptide" evidence="2">
    <location>
        <begin position="1"/>
        <end position="21"/>
    </location>
</feature>
<reference evidence="3 4" key="1">
    <citation type="journal article" date="2013" name="Nature">
        <title>Insights into bilaterian evolution from three spiralian genomes.</title>
        <authorList>
            <person name="Simakov O."/>
            <person name="Marletaz F."/>
            <person name="Cho S.J."/>
            <person name="Edsinger-Gonzales E."/>
            <person name="Havlak P."/>
            <person name="Hellsten U."/>
            <person name="Kuo D.H."/>
            <person name="Larsson T."/>
            <person name="Lv J."/>
            <person name="Arendt D."/>
            <person name="Savage R."/>
            <person name="Osoegawa K."/>
            <person name="de Jong P."/>
            <person name="Grimwood J."/>
            <person name="Chapman J.A."/>
            <person name="Shapiro H."/>
            <person name="Aerts A."/>
            <person name="Otillar R.P."/>
            <person name="Terry A.Y."/>
            <person name="Boore J.L."/>
            <person name="Grigoriev I.V."/>
            <person name="Lindberg D.R."/>
            <person name="Seaver E.C."/>
            <person name="Weisblat D.A."/>
            <person name="Putnam N.H."/>
            <person name="Rokhsar D.S."/>
        </authorList>
    </citation>
    <scope>NUCLEOTIDE SEQUENCE [LARGE SCALE GENOMIC DNA]</scope>
</reference>
<dbReference type="GeneID" id="20248037"/>
<name>V3ZIE8_LOTGI</name>
<dbReference type="PANTHER" id="PTHR11220:SF1">
    <property type="entry name" value="HEME-BINDING PROTEIN 2"/>
    <property type="match status" value="1"/>
</dbReference>
<dbReference type="AlphaFoldDB" id="V3ZIE8"/>
<dbReference type="CTD" id="20248037"/>
<proteinExistence type="inferred from homology"/>
<dbReference type="Gene3D" id="3.20.80.10">
    <property type="entry name" value="Regulatory factor, effector binding domain"/>
    <property type="match status" value="1"/>
</dbReference>
<keyword evidence="4" id="KW-1185">Reference proteome</keyword>
<dbReference type="OrthoDB" id="6424451at2759"/>
<keyword evidence="2" id="KW-0732">Signal</keyword>
<dbReference type="OMA" id="VYDSPWR"/>
<dbReference type="InterPro" id="IPR011256">
    <property type="entry name" value="Reg_factor_effector_dom_sf"/>
</dbReference>
<sequence>MMLKVISLILALQLLNTYCAAYSLDAYGKPSFCKQHDCPSFTRLFEVRQYEASNWVETEEINMPYETAKRVMFWKLFGYISGNNADGQKINMTAPVLSKHNKNTNSYTMMFYLPNSISNPPQPIDPSVKLSSFPASLAYVRSFSGYARSKDDWVAQETILAQALLSNGVAYDKSSFYTAGYDGPGVQDRHNEVWLLPPPYYMNGLPDALNV</sequence>
<evidence type="ECO:0000313" key="4">
    <source>
        <dbReference type="Proteomes" id="UP000030746"/>
    </source>
</evidence>
<evidence type="ECO:0000256" key="1">
    <source>
        <dbReference type="ARBA" id="ARBA00009817"/>
    </source>
</evidence>
<dbReference type="InterPro" id="IPR006917">
    <property type="entry name" value="SOUL_heme-bd"/>
</dbReference>
<dbReference type="KEGG" id="lgi:LOTGIDRAFT_229539"/>
<accession>V3ZIE8</accession>
<evidence type="ECO:0000256" key="2">
    <source>
        <dbReference type="SAM" id="SignalP"/>
    </source>
</evidence>
<dbReference type="FunFam" id="3.20.80.10:FF:000002">
    <property type="entry name" value="Heme-binding protein 2"/>
    <property type="match status" value="1"/>
</dbReference>
<dbReference type="SUPFAM" id="SSF55136">
    <property type="entry name" value="Probable bacterial effector-binding domain"/>
    <property type="match status" value="1"/>
</dbReference>
<evidence type="ECO:0008006" key="5">
    <source>
        <dbReference type="Google" id="ProtNLM"/>
    </source>
</evidence>
<dbReference type="RefSeq" id="XP_009065110.1">
    <property type="nucleotide sequence ID" value="XM_009066862.1"/>
</dbReference>
<dbReference type="PANTHER" id="PTHR11220">
    <property type="entry name" value="HEME-BINDING PROTEIN-RELATED"/>
    <property type="match status" value="1"/>
</dbReference>
<dbReference type="Proteomes" id="UP000030746">
    <property type="component" value="Unassembled WGS sequence"/>
</dbReference>
<comment type="similarity">
    <text evidence="1">Belongs to the HEBP family.</text>
</comment>
<feature type="chain" id="PRO_5004717785" description="Heme-binding protein 2-like" evidence="2">
    <location>
        <begin position="22"/>
        <end position="211"/>
    </location>
</feature>
<protein>
    <recommendedName>
        <fullName evidence="5">Heme-binding protein 2-like</fullName>
    </recommendedName>
</protein>